<dbReference type="KEGG" id="lamb:KBB96_14695"/>
<evidence type="ECO:0000313" key="2">
    <source>
        <dbReference type="Proteomes" id="UP000676169"/>
    </source>
</evidence>
<dbReference type="EMBL" id="CP073100">
    <property type="protein sequence ID" value="QUE50111.1"/>
    <property type="molecule type" value="Genomic_DNA"/>
</dbReference>
<sequence length="109" mass="11798">MLDLPGEHVLASVDARESLAFARGRADLECPWTLTMEIRKTAVTDKRGVILSSGQAEICSDYSRIETRKMKGPDGKESTTKETVEGIGVVRAVGTPGKDPALSYTLQMT</sequence>
<gene>
    <name evidence="1" type="ORF">KBB96_14695</name>
</gene>
<keyword evidence="2" id="KW-1185">Reference proteome</keyword>
<name>A0A975G7C5_9BACT</name>
<protein>
    <submittedName>
        <fullName evidence="1">Uncharacterized protein</fullName>
    </submittedName>
</protein>
<dbReference type="RefSeq" id="WP_211630200.1">
    <property type="nucleotide sequence ID" value="NZ_CP073100.1"/>
</dbReference>
<dbReference type="AlphaFoldDB" id="A0A975G7C5"/>
<evidence type="ECO:0000313" key="1">
    <source>
        <dbReference type="EMBL" id="QUE50111.1"/>
    </source>
</evidence>
<organism evidence="1 2">
    <name type="scientific">Luteolibacter ambystomatis</name>
    <dbReference type="NCBI Taxonomy" id="2824561"/>
    <lineage>
        <taxon>Bacteria</taxon>
        <taxon>Pseudomonadati</taxon>
        <taxon>Verrucomicrobiota</taxon>
        <taxon>Verrucomicrobiia</taxon>
        <taxon>Verrucomicrobiales</taxon>
        <taxon>Verrucomicrobiaceae</taxon>
        <taxon>Luteolibacter</taxon>
    </lineage>
</organism>
<reference evidence="1" key="1">
    <citation type="submission" date="2021-04" db="EMBL/GenBank/DDBJ databases">
        <title>Luteolibacter sp. 32A isolated from the skin of an Anderson's salamander (Ambystoma andersonii).</title>
        <authorList>
            <person name="Spergser J."/>
            <person name="Busse H.-J."/>
        </authorList>
    </citation>
    <scope>NUCLEOTIDE SEQUENCE</scope>
    <source>
        <strain evidence="1">32A</strain>
    </source>
</reference>
<accession>A0A975G7C5</accession>
<proteinExistence type="predicted"/>
<dbReference type="Proteomes" id="UP000676169">
    <property type="component" value="Chromosome"/>
</dbReference>